<name>A0ABR1J3U7_9AGAR</name>
<dbReference type="PANTHER" id="PTHR44167">
    <property type="entry name" value="OVARIAN-SPECIFIC SERINE/THREONINE-PROTEIN KINASE LOK-RELATED"/>
    <property type="match status" value="1"/>
</dbReference>
<proteinExistence type="predicted"/>
<dbReference type="SMART" id="SM00220">
    <property type="entry name" value="S_TKc"/>
    <property type="match status" value="1"/>
</dbReference>
<dbReference type="PROSITE" id="PS00108">
    <property type="entry name" value="PROTEIN_KINASE_ST"/>
    <property type="match status" value="1"/>
</dbReference>
<gene>
    <name evidence="2" type="ORF">VKT23_013215</name>
</gene>
<dbReference type="InterPro" id="IPR011009">
    <property type="entry name" value="Kinase-like_dom_sf"/>
</dbReference>
<dbReference type="PANTHER" id="PTHR44167:SF24">
    <property type="entry name" value="SERINE_THREONINE-PROTEIN KINASE CHK2"/>
    <property type="match status" value="1"/>
</dbReference>
<dbReference type="EMBL" id="JBANRG010000035">
    <property type="protein sequence ID" value="KAK7449740.1"/>
    <property type="molecule type" value="Genomic_DNA"/>
</dbReference>
<dbReference type="PROSITE" id="PS50011">
    <property type="entry name" value="PROTEIN_KINASE_DOM"/>
    <property type="match status" value="1"/>
</dbReference>
<comment type="caution">
    <text evidence="2">The sequence shown here is derived from an EMBL/GenBank/DDBJ whole genome shotgun (WGS) entry which is preliminary data.</text>
</comment>
<evidence type="ECO:0000313" key="2">
    <source>
        <dbReference type="EMBL" id="KAK7449740.1"/>
    </source>
</evidence>
<sequence>MPLPKDFDLNKRPLFDSSTEWAAFWTSFSPWFKEQGYILHLPGSQRDELDISDGLTLPVVNTPHELQQFPYAVTDSTDTPQTIFNRSSKEVQVPSFLATYNTGRVFAAQDTRGRHVCIKIMRVNSHEYEIVKLLKVQPSTPGVLPILDVIKYDADYAFVVMPRWGDIPGPSHLFRTVGEACDFVIDTLQGLRTLHRLRIVHRDIKINNMVLNHLFYIPARSKGYAKPFIEMRGSVNHQIQFAIIDFDFSMIVPPGTSQLPSGLAWMREYSAMDVAQGELFYDPFAYDVGVLGVAFCEMLQHLTPYIPTLAPLLDGMVTHDLKRRFTAREAHDFAVRHLRDLLSTEDLAVRIDHVPHKSVPWDVYNRWEGLPDHGLQWIDYRLSPLPIWKQVLRRVCENKKGLAQVQTMRKSLRVMGIPVS</sequence>
<evidence type="ECO:0000313" key="3">
    <source>
        <dbReference type="Proteomes" id="UP001498398"/>
    </source>
</evidence>
<dbReference type="SUPFAM" id="SSF56112">
    <property type="entry name" value="Protein kinase-like (PK-like)"/>
    <property type="match status" value="1"/>
</dbReference>
<organism evidence="2 3">
    <name type="scientific">Marasmiellus scandens</name>
    <dbReference type="NCBI Taxonomy" id="2682957"/>
    <lineage>
        <taxon>Eukaryota</taxon>
        <taxon>Fungi</taxon>
        <taxon>Dikarya</taxon>
        <taxon>Basidiomycota</taxon>
        <taxon>Agaricomycotina</taxon>
        <taxon>Agaricomycetes</taxon>
        <taxon>Agaricomycetidae</taxon>
        <taxon>Agaricales</taxon>
        <taxon>Marasmiineae</taxon>
        <taxon>Omphalotaceae</taxon>
        <taxon>Marasmiellus</taxon>
    </lineage>
</organism>
<evidence type="ECO:0000259" key="1">
    <source>
        <dbReference type="PROSITE" id="PS50011"/>
    </source>
</evidence>
<dbReference type="Proteomes" id="UP001498398">
    <property type="component" value="Unassembled WGS sequence"/>
</dbReference>
<feature type="domain" description="Protein kinase" evidence="1">
    <location>
        <begin position="91"/>
        <end position="359"/>
    </location>
</feature>
<protein>
    <recommendedName>
        <fullName evidence="1">Protein kinase domain-containing protein</fullName>
    </recommendedName>
</protein>
<dbReference type="Gene3D" id="1.10.510.10">
    <property type="entry name" value="Transferase(Phosphotransferase) domain 1"/>
    <property type="match status" value="1"/>
</dbReference>
<reference evidence="2 3" key="1">
    <citation type="submission" date="2024-01" db="EMBL/GenBank/DDBJ databases">
        <title>A draft genome for the cacao thread blight pathogen Marasmiellus scandens.</title>
        <authorList>
            <person name="Baruah I.K."/>
            <person name="Leung J."/>
            <person name="Bukari Y."/>
            <person name="Amoako-Attah I."/>
            <person name="Meinhardt L.W."/>
            <person name="Bailey B.A."/>
            <person name="Cohen S.P."/>
        </authorList>
    </citation>
    <scope>NUCLEOTIDE SEQUENCE [LARGE SCALE GENOMIC DNA]</scope>
    <source>
        <strain evidence="2 3">GH-19</strain>
    </source>
</reference>
<accession>A0ABR1J3U7</accession>
<dbReference type="InterPro" id="IPR000719">
    <property type="entry name" value="Prot_kinase_dom"/>
</dbReference>
<keyword evidence="3" id="KW-1185">Reference proteome</keyword>
<dbReference type="Pfam" id="PF00069">
    <property type="entry name" value="Pkinase"/>
    <property type="match status" value="1"/>
</dbReference>
<dbReference type="InterPro" id="IPR008271">
    <property type="entry name" value="Ser/Thr_kinase_AS"/>
</dbReference>